<gene>
    <name evidence="1" type="ORF">ACHAW5_001057</name>
</gene>
<accession>A0ABD3NWB6</accession>
<dbReference type="Proteomes" id="UP001530315">
    <property type="component" value="Unassembled WGS sequence"/>
</dbReference>
<dbReference type="AlphaFoldDB" id="A0ABD3NWB6"/>
<organism evidence="1 2">
    <name type="scientific">Stephanodiscus triporus</name>
    <dbReference type="NCBI Taxonomy" id="2934178"/>
    <lineage>
        <taxon>Eukaryota</taxon>
        <taxon>Sar</taxon>
        <taxon>Stramenopiles</taxon>
        <taxon>Ochrophyta</taxon>
        <taxon>Bacillariophyta</taxon>
        <taxon>Coscinodiscophyceae</taxon>
        <taxon>Thalassiosirophycidae</taxon>
        <taxon>Stephanodiscales</taxon>
        <taxon>Stephanodiscaceae</taxon>
        <taxon>Stephanodiscus</taxon>
    </lineage>
</organism>
<keyword evidence="2" id="KW-1185">Reference proteome</keyword>
<protein>
    <submittedName>
        <fullName evidence="1">Uncharacterized protein</fullName>
    </submittedName>
</protein>
<reference evidence="1 2" key="1">
    <citation type="submission" date="2024-10" db="EMBL/GenBank/DDBJ databases">
        <title>Updated reference genomes for cyclostephanoid diatoms.</title>
        <authorList>
            <person name="Roberts W.R."/>
            <person name="Alverson A.J."/>
        </authorList>
    </citation>
    <scope>NUCLEOTIDE SEQUENCE [LARGE SCALE GENOMIC DNA]</scope>
    <source>
        <strain evidence="1 2">AJA276-08</strain>
    </source>
</reference>
<name>A0ABD3NWB6_9STRA</name>
<evidence type="ECO:0000313" key="1">
    <source>
        <dbReference type="EMBL" id="KAL3779609.1"/>
    </source>
</evidence>
<sequence>MYTYGAPSVVKGSSASDQCMPGKRIFTEDIAVVECSWYEFWCTPGRQDTNVDFASRVNVKNRYHHPKIDTLVIQLVGGTNVEYISHPCNLDESEIEGFSGGLRPVSLRFRTTTNCLITTKQGWPMYHTLSRDHCWNSSPYRGANSLDEIKNCVDNYSTESHLNLEGVAALGWDPFAYMSIESKRFGITDMDRVYALKNDNEPSRKCINENPETCAMYIDIEDAKLFETGSYDCSLAGVRQDKNCVNNNSNKSHLNLEGVAALGWDPFADMSIESKQFGITDTDQVYVLKNVIEPSWKCIISFQSSDSILDLANFVWTNNNKSTYCGHDEVHTGTVNKLWRITHDSQWSSNIVPALETCHKVTCVRHSLGGSLCNLFTVCANQGLEKLDGSDDAEN</sequence>
<dbReference type="EMBL" id="JALLAZ020001154">
    <property type="protein sequence ID" value="KAL3779609.1"/>
    <property type="molecule type" value="Genomic_DNA"/>
</dbReference>
<comment type="caution">
    <text evidence="1">The sequence shown here is derived from an EMBL/GenBank/DDBJ whole genome shotgun (WGS) entry which is preliminary data.</text>
</comment>
<proteinExistence type="predicted"/>
<evidence type="ECO:0000313" key="2">
    <source>
        <dbReference type="Proteomes" id="UP001530315"/>
    </source>
</evidence>